<protein>
    <recommendedName>
        <fullName evidence="3">Right handed beta helix domain-containing protein</fullName>
    </recommendedName>
</protein>
<dbReference type="AlphaFoldDB" id="A0A8J2K1H6"/>
<gene>
    <name evidence="1" type="ORF">AFUS01_LOCUS19635</name>
</gene>
<dbReference type="EMBL" id="CAJVCH010204721">
    <property type="protein sequence ID" value="CAG7731025.1"/>
    <property type="molecule type" value="Genomic_DNA"/>
</dbReference>
<dbReference type="GO" id="GO:0007112">
    <property type="term" value="P:male meiosis cytokinesis"/>
    <property type="evidence" value="ECO:0007669"/>
    <property type="project" value="TreeGrafter"/>
</dbReference>
<dbReference type="PANTHER" id="PTHR14695">
    <property type="entry name" value="SHC SH2-DOMAIN BINDING PROTEIN 1-RELATED"/>
    <property type="match status" value="1"/>
</dbReference>
<evidence type="ECO:0008006" key="3">
    <source>
        <dbReference type="Google" id="ProtNLM"/>
    </source>
</evidence>
<sequence length="304" mass="32950">NKHKLIKNRSTSRIEESNILVVDTFTAEQLKSDLEFLGSRIDGTESIKIVPSLQEALERCKMEAKIFVKPGIHKISGLGNLEEGGSIIGINHVDEAPVVIEPKDAGDVWLVANTEKSVLLENILIRVIPKWTPPTSSEVEESISVQEAASPIVLLVLRGKLYLDTVALEGFPSDHGISCDEQETVGIKALEQGIVVAKNCRVNNFISGMVVREQAKLQMDASKISNCIVGIETNPGGVFKLSSVSIEKCQKFGIIVYATSQVTPNIGGIELLQSEESVKNGFDITEVTLQDCHAGQICICNEAA</sequence>
<dbReference type="InterPro" id="IPR045140">
    <property type="entry name" value="SHCBP1-like"/>
</dbReference>
<keyword evidence="2" id="KW-1185">Reference proteome</keyword>
<proteinExistence type="predicted"/>
<evidence type="ECO:0000313" key="2">
    <source>
        <dbReference type="Proteomes" id="UP000708208"/>
    </source>
</evidence>
<evidence type="ECO:0000313" key="1">
    <source>
        <dbReference type="EMBL" id="CAG7731025.1"/>
    </source>
</evidence>
<reference evidence="1" key="1">
    <citation type="submission" date="2021-06" db="EMBL/GenBank/DDBJ databases">
        <authorList>
            <person name="Hodson N. C."/>
            <person name="Mongue J. A."/>
            <person name="Jaron S. K."/>
        </authorList>
    </citation>
    <scope>NUCLEOTIDE SEQUENCE</scope>
</reference>
<organism evidence="1 2">
    <name type="scientific">Allacma fusca</name>
    <dbReference type="NCBI Taxonomy" id="39272"/>
    <lineage>
        <taxon>Eukaryota</taxon>
        <taxon>Metazoa</taxon>
        <taxon>Ecdysozoa</taxon>
        <taxon>Arthropoda</taxon>
        <taxon>Hexapoda</taxon>
        <taxon>Collembola</taxon>
        <taxon>Symphypleona</taxon>
        <taxon>Sminthuridae</taxon>
        <taxon>Allacma</taxon>
    </lineage>
</organism>
<feature type="non-terminal residue" evidence="1">
    <location>
        <position position="1"/>
    </location>
</feature>
<dbReference type="OrthoDB" id="5978115at2759"/>
<dbReference type="PANTHER" id="PTHR14695:SF4">
    <property type="entry name" value="PROTEIN NESSUN DORMA"/>
    <property type="match status" value="1"/>
</dbReference>
<feature type="non-terminal residue" evidence="1">
    <location>
        <position position="304"/>
    </location>
</feature>
<comment type="caution">
    <text evidence="1">The sequence shown here is derived from an EMBL/GenBank/DDBJ whole genome shotgun (WGS) entry which is preliminary data.</text>
</comment>
<dbReference type="Proteomes" id="UP000708208">
    <property type="component" value="Unassembled WGS sequence"/>
</dbReference>
<accession>A0A8J2K1H6</accession>
<dbReference type="GO" id="GO:0007283">
    <property type="term" value="P:spermatogenesis"/>
    <property type="evidence" value="ECO:0007669"/>
    <property type="project" value="TreeGrafter"/>
</dbReference>
<name>A0A8J2K1H6_9HEXA</name>